<dbReference type="InterPro" id="IPR006597">
    <property type="entry name" value="Sel1-like"/>
</dbReference>
<dbReference type="SUPFAM" id="SSF81901">
    <property type="entry name" value="HCP-like"/>
    <property type="match status" value="1"/>
</dbReference>
<dbReference type="PANTHER" id="PTHR46430:SF3">
    <property type="entry name" value="ACTIVATOR OF C KINASE PROTEIN 1"/>
    <property type="match status" value="1"/>
</dbReference>
<dbReference type="Gene3D" id="1.25.40.10">
    <property type="entry name" value="Tetratricopeptide repeat domain"/>
    <property type="match status" value="1"/>
</dbReference>
<dbReference type="InterPro" id="IPR011990">
    <property type="entry name" value="TPR-like_helical_dom_sf"/>
</dbReference>
<organism evidence="4 5">
    <name type="scientific">Leeuwenhoekiella blandensis (strain CECT 7118 / CCUG 51940 / KCTC 22103 / MED217)</name>
    <name type="common">Flavobacterium sp. (strain MED217)</name>
    <dbReference type="NCBI Taxonomy" id="398720"/>
    <lineage>
        <taxon>Bacteria</taxon>
        <taxon>Pseudomonadati</taxon>
        <taxon>Bacteroidota</taxon>
        <taxon>Flavobacteriia</taxon>
        <taxon>Flavobacteriales</taxon>
        <taxon>Flavobacteriaceae</taxon>
        <taxon>Leeuwenhoekiella</taxon>
    </lineage>
</organism>
<proteinExistence type="predicted"/>
<dbReference type="HOGENOM" id="CLU_613620_0_0_10"/>
<dbReference type="EMBL" id="AANC01000012">
    <property type="protein sequence ID" value="EAQ47881.1"/>
    <property type="molecule type" value="Genomic_DNA"/>
</dbReference>
<dbReference type="PANTHER" id="PTHR46430">
    <property type="entry name" value="PROTEIN SKT5-RELATED"/>
    <property type="match status" value="1"/>
</dbReference>
<dbReference type="Pfam" id="PF18962">
    <property type="entry name" value="Por_Secre_tail"/>
    <property type="match status" value="1"/>
</dbReference>
<reference evidence="4 5" key="1">
    <citation type="journal article" date="2007" name="Nature">
        <title>Light stimulates growth of proteorhodopsin-containing marine Flavobacteria.</title>
        <authorList>
            <person name="Gomez-Consarnau L."/>
            <person name="Gonzalez J.M."/>
            <person name="Coll-Llado M."/>
            <person name="Gourdon P."/>
            <person name="Pascher T."/>
            <person name="Neutze R."/>
            <person name="Pedros-Alio C."/>
            <person name="Pinhassi J."/>
        </authorList>
    </citation>
    <scope>NUCLEOTIDE SEQUENCE [LARGE SCALE GENOMIC DNA]</scope>
    <source>
        <strain evidence="4 5">MED217</strain>
    </source>
</reference>
<accession>A3XRD7</accession>
<dbReference type="AlphaFoldDB" id="A3XRD7"/>
<evidence type="ECO:0000256" key="1">
    <source>
        <dbReference type="ARBA" id="ARBA00022729"/>
    </source>
</evidence>
<dbReference type="Pfam" id="PF08238">
    <property type="entry name" value="Sel1"/>
    <property type="match status" value="4"/>
</dbReference>
<evidence type="ECO:0000313" key="4">
    <source>
        <dbReference type="EMBL" id="EAQ47881.1"/>
    </source>
</evidence>
<gene>
    <name evidence="4" type="ORF">MED217_18586</name>
</gene>
<name>A3XRD7_LEEBM</name>
<dbReference type="InterPro" id="IPR051726">
    <property type="entry name" value="Chitin_Synth_Reg"/>
</dbReference>
<keyword evidence="1" id="KW-0732">Signal</keyword>
<keyword evidence="2" id="KW-0677">Repeat</keyword>
<evidence type="ECO:0000313" key="5">
    <source>
        <dbReference type="Proteomes" id="UP000001601"/>
    </source>
</evidence>
<dbReference type="InterPro" id="IPR026444">
    <property type="entry name" value="Secre_tail"/>
</dbReference>
<protein>
    <recommendedName>
        <fullName evidence="3">Secretion system C-terminal sorting domain-containing protein</fullName>
    </recommendedName>
</protein>
<sequence length="437" mass="49396">MAADYLSHLENPSEKLISEISNNIENCFDDTKISFFVKGKIQLLTGQNDEDFRQAFENIEKAAILGDVSAACLLGELHKSGIGCSVDFEKAFYWFENAADSNNEKAKYSLGYMYLKGLGSIEQSYEEAIEWFENSSYPMAKHWLAICQFYGLGLDEGKESAKSKLDTLSLENSKNFINHINELNANRTVFSFENQLLTSTSNSSNVDKDTLLGDYEGHIFDMDWSGNKVISSDNLQLNLTQSKDGSSIEILMQTRESIFNGSGYFYNNVIYPEGLEVVLPFAYVDRPEYKNISWAINSISFESKKIKGDEYLFAHIDAWSSKLQEPLEPTILVLTKNQLGLSESEIDGIAAQNDFIKVYPNPVETDFLVQYELPYDSNSQLTLYNMMGYPVKSLSNNVYQRQGIQTLRFDGSDIVTGNYVLKLSTGKESYNKVLIKK</sequence>
<evidence type="ECO:0000256" key="2">
    <source>
        <dbReference type="ARBA" id="ARBA00022737"/>
    </source>
</evidence>
<comment type="caution">
    <text evidence="4">The sequence shown here is derived from an EMBL/GenBank/DDBJ whole genome shotgun (WGS) entry which is preliminary data.</text>
</comment>
<dbReference type="SMART" id="SM00671">
    <property type="entry name" value="SEL1"/>
    <property type="match status" value="2"/>
</dbReference>
<evidence type="ECO:0000259" key="3">
    <source>
        <dbReference type="Pfam" id="PF18962"/>
    </source>
</evidence>
<dbReference type="NCBIfam" id="TIGR04183">
    <property type="entry name" value="Por_Secre_tail"/>
    <property type="match status" value="1"/>
</dbReference>
<dbReference type="Proteomes" id="UP000001601">
    <property type="component" value="Unassembled WGS sequence"/>
</dbReference>
<keyword evidence="5" id="KW-1185">Reference proteome</keyword>
<feature type="domain" description="Secretion system C-terminal sorting" evidence="3">
    <location>
        <begin position="358"/>
        <end position="435"/>
    </location>
</feature>
<dbReference type="STRING" id="398720.MED217_18586"/>
<dbReference type="eggNOG" id="COG0790">
    <property type="taxonomic scope" value="Bacteria"/>
</dbReference>